<dbReference type="Proteomes" id="UP000075515">
    <property type="component" value="Unassembled WGS sequence"/>
</dbReference>
<sequence length="311" mass="31816">MSVAAIDIGTNSVLLLIAERRGGELVALVERATITRLGQGVDAARALAPEAVARTLACLARYGEELRSLGVERVDAVGTSAMRDAAGGEEFIARARELIGVAPRVISGPEEAELTYAGALTGLDLPAEGPRVVFDVGGGSTEIIVGGIGGAVERAVSLDVGSVRLTERHIRADPPAAEELEAVRADARAALATVPSVRLSSAPTLVGVAGTVTTLAALVRGVAPYDGARVHGARLSGAEIVATTSRLAALTLAERRQLPALDPARADVIVAGSVLIEEILAWASRLAGAPVDLVASDRGVRWGLAERLCAA</sequence>
<dbReference type="PANTHER" id="PTHR30005">
    <property type="entry name" value="EXOPOLYPHOSPHATASE"/>
    <property type="match status" value="1"/>
</dbReference>
<dbReference type="Pfam" id="PF02541">
    <property type="entry name" value="Ppx-GppA"/>
    <property type="match status" value="1"/>
</dbReference>
<dbReference type="Gene3D" id="3.30.420.40">
    <property type="match status" value="1"/>
</dbReference>
<proteinExistence type="predicted"/>
<dbReference type="InterPro" id="IPR003695">
    <property type="entry name" value="Ppx_GppA_N"/>
</dbReference>
<dbReference type="SUPFAM" id="SSF53067">
    <property type="entry name" value="Actin-like ATPase domain"/>
    <property type="match status" value="2"/>
</dbReference>
<evidence type="ECO:0000313" key="2">
    <source>
        <dbReference type="EMBL" id="KYF95410.1"/>
    </source>
</evidence>
<comment type="caution">
    <text evidence="2">The sequence shown here is derived from an EMBL/GenBank/DDBJ whole genome shotgun (WGS) entry which is preliminary data.</text>
</comment>
<dbReference type="InterPro" id="IPR050273">
    <property type="entry name" value="GppA/Ppx_hydrolase"/>
</dbReference>
<protein>
    <recommendedName>
        <fullName evidence="1">Ppx/GppA phosphatase N-terminal domain-containing protein</fullName>
    </recommendedName>
</protein>
<reference evidence="2 3" key="1">
    <citation type="submission" date="2014-02" db="EMBL/GenBank/DDBJ databases">
        <title>The small core and large imbalanced accessory genome model reveals a collaborative survival strategy of Sorangium cellulosum strains in nature.</title>
        <authorList>
            <person name="Han K."/>
            <person name="Peng R."/>
            <person name="Blom J."/>
            <person name="Li Y.-Z."/>
        </authorList>
    </citation>
    <scope>NUCLEOTIDE SEQUENCE [LARGE SCALE GENOMIC DNA]</scope>
    <source>
        <strain evidence="2 3">So0149</strain>
    </source>
</reference>
<accession>A0A150SSU4</accession>
<dbReference type="InterPro" id="IPR043129">
    <property type="entry name" value="ATPase_NBD"/>
</dbReference>
<evidence type="ECO:0000259" key="1">
    <source>
        <dbReference type="Pfam" id="PF02541"/>
    </source>
</evidence>
<dbReference type="Gene3D" id="3.30.420.150">
    <property type="entry name" value="Exopolyphosphatase. Domain 2"/>
    <property type="match status" value="1"/>
</dbReference>
<feature type="domain" description="Ppx/GppA phosphatase N-terminal" evidence="1">
    <location>
        <begin position="17"/>
        <end position="281"/>
    </location>
</feature>
<dbReference type="PANTHER" id="PTHR30005:SF13">
    <property type="entry name" value="EXOPOLYPHOSPHATASE 2"/>
    <property type="match status" value="1"/>
</dbReference>
<dbReference type="GO" id="GO:0016462">
    <property type="term" value="F:pyrophosphatase activity"/>
    <property type="evidence" value="ECO:0007669"/>
    <property type="project" value="TreeGrafter"/>
</dbReference>
<dbReference type="EMBL" id="JEMC01001647">
    <property type="protein sequence ID" value="KYF95410.1"/>
    <property type="molecule type" value="Genomic_DNA"/>
</dbReference>
<gene>
    <name evidence="2" type="ORF">BE18_04840</name>
</gene>
<dbReference type="AlphaFoldDB" id="A0A150SSU4"/>
<evidence type="ECO:0000313" key="3">
    <source>
        <dbReference type="Proteomes" id="UP000075515"/>
    </source>
</evidence>
<dbReference type="CDD" id="cd24054">
    <property type="entry name" value="ASKHA_NBD_AaPPX-GppA_MtPPX2-like"/>
    <property type="match status" value="1"/>
</dbReference>
<organism evidence="2 3">
    <name type="scientific">Sorangium cellulosum</name>
    <name type="common">Polyangium cellulosum</name>
    <dbReference type="NCBI Taxonomy" id="56"/>
    <lineage>
        <taxon>Bacteria</taxon>
        <taxon>Pseudomonadati</taxon>
        <taxon>Myxococcota</taxon>
        <taxon>Polyangia</taxon>
        <taxon>Polyangiales</taxon>
        <taxon>Polyangiaceae</taxon>
        <taxon>Sorangium</taxon>
    </lineage>
</organism>
<name>A0A150SSU4_SORCE</name>